<reference evidence="1 2" key="1">
    <citation type="journal article" date="2020" name="ISME J.">
        <title>Comparative genomics reveals insights into cyanobacterial evolution and habitat adaptation.</title>
        <authorList>
            <person name="Chen M.Y."/>
            <person name="Teng W.K."/>
            <person name="Zhao L."/>
            <person name="Hu C.X."/>
            <person name="Zhou Y.K."/>
            <person name="Han B.P."/>
            <person name="Song L.R."/>
            <person name="Shu W.S."/>
        </authorList>
    </citation>
    <scope>NUCLEOTIDE SEQUENCE [LARGE SCALE GENOMIC DNA]</scope>
    <source>
        <strain evidence="1 2">FACHB-159</strain>
    </source>
</reference>
<protein>
    <recommendedName>
        <fullName evidence="3">XRE family transcriptional regulator</fullName>
    </recommendedName>
</protein>
<dbReference type="InterPro" id="IPR010982">
    <property type="entry name" value="Lambda_DNA-bd_dom_sf"/>
</dbReference>
<comment type="caution">
    <text evidence="1">The sequence shown here is derived from an EMBL/GenBank/DDBJ whole genome shotgun (WGS) entry which is preliminary data.</text>
</comment>
<sequence>MAESSETCRELIMLELDIVASVNWNATYGERLREMRGKVPMQRLADEVSEKYGYRVTKQYIQMLERPFGEKASKTVSFILLRYICAVLGNDVQSLFGSPKIIEQNK</sequence>
<organism evidence="1 2">
    <name type="scientific">Nostoc paludosum FACHB-159</name>
    <dbReference type="NCBI Taxonomy" id="2692908"/>
    <lineage>
        <taxon>Bacteria</taxon>
        <taxon>Bacillati</taxon>
        <taxon>Cyanobacteriota</taxon>
        <taxon>Cyanophyceae</taxon>
        <taxon>Nostocales</taxon>
        <taxon>Nostocaceae</taxon>
        <taxon>Nostoc</taxon>
    </lineage>
</organism>
<evidence type="ECO:0000313" key="1">
    <source>
        <dbReference type="EMBL" id="MBD2739885.1"/>
    </source>
</evidence>
<evidence type="ECO:0000313" key="2">
    <source>
        <dbReference type="Proteomes" id="UP000637383"/>
    </source>
</evidence>
<dbReference type="Proteomes" id="UP000637383">
    <property type="component" value="Unassembled WGS sequence"/>
</dbReference>
<dbReference type="Gene3D" id="1.10.260.40">
    <property type="entry name" value="lambda repressor-like DNA-binding domains"/>
    <property type="match status" value="1"/>
</dbReference>
<name>A0ABR8KLM8_9NOSO</name>
<gene>
    <name evidence="1" type="ORF">H6H03_39690</name>
</gene>
<dbReference type="EMBL" id="JACJTU010000133">
    <property type="protein sequence ID" value="MBD2739885.1"/>
    <property type="molecule type" value="Genomic_DNA"/>
</dbReference>
<proteinExistence type="predicted"/>
<keyword evidence="2" id="KW-1185">Reference proteome</keyword>
<accession>A0ABR8KLM8</accession>
<evidence type="ECO:0008006" key="3">
    <source>
        <dbReference type="Google" id="ProtNLM"/>
    </source>
</evidence>